<accession>A0ABN3BXE2</accession>
<sequence length="55" mass="6064">MYAGEADGGPCPALARRTAEAFPDAECAVRPGAGHYPWLDDPERFVRRTLAFLDR</sequence>
<reference evidence="1 2" key="1">
    <citation type="journal article" date="2019" name="Int. J. Syst. Evol. Microbiol.">
        <title>The Global Catalogue of Microorganisms (GCM) 10K type strain sequencing project: providing services to taxonomists for standard genome sequencing and annotation.</title>
        <authorList>
            <consortium name="The Broad Institute Genomics Platform"/>
            <consortium name="The Broad Institute Genome Sequencing Center for Infectious Disease"/>
            <person name="Wu L."/>
            <person name="Ma J."/>
        </authorList>
    </citation>
    <scope>NUCLEOTIDE SEQUENCE [LARGE SCALE GENOMIC DNA]</scope>
    <source>
        <strain evidence="1 2">JCM 14924</strain>
    </source>
</reference>
<dbReference type="Proteomes" id="UP001501391">
    <property type="component" value="Unassembled WGS sequence"/>
</dbReference>
<name>A0ABN3BXE2_9ACTN</name>
<gene>
    <name evidence="1" type="ORF">GCM10009787_54240</name>
</gene>
<dbReference type="SUPFAM" id="SSF53474">
    <property type="entry name" value="alpha/beta-Hydrolases"/>
    <property type="match status" value="1"/>
</dbReference>
<comment type="caution">
    <text evidence="1">The sequence shown here is derived from an EMBL/GenBank/DDBJ whole genome shotgun (WGS) entry which is preliminary data.</text>
</comment>
<evidence type="ECO:0008006" key="3">
    <source>
        <dbReference type="Google" id="ProtNLM"/>
    </source>
</evidence>
<keyword evidence="2" id="KW-1185">Reference proteome</keyword>
<protein>
    <recommendedName>
        <fullName evidence="3">Alpha/beta hydrolase</fullName>
    </recommendedName>
</protein>
<dbReference type="Gene3D" id="3.40.50.1820">
    <property type="entry name" value="alpha/beta hydrolase"/>
    <property type="match status" value="1"/>
</dbReference>
<evidence type="ECO:0000313" key="2">
    <source>
        <dbReference type="Proteomes" id="UP001501391"/>
    </source>
</evidence>
<organism evidence="1 2">
    <name type="scientific">Streptomyces bangladeshensis</name>
    <dbReference type="NCBI Taxonomy" id="295352"/>
    <lineage>
        <taxon>Bacteria</taxon>
        <taxon>Bacillati</taxon>
        <taxon>Actinomycetota</taxon>
        <taxon>Actinomycetes</taxon>
        <taxon>Kitasatosporales</taxon>
        <taxon>Streptomycetaceae</taxon>
        <taxon>Streptomyces</taxon>
    </lineage>
</organism>
<evidence type="ECO:0000313" key="1">
    <source>
        <dbReference type="EMBL" id="GAA2201020.1"/>
    </source>
</evidence>
<dbReference type="EMBL" id="BAAAOQ010000019">
    <property type="protein sequence ID" value="GAA2201020.1"/>
    <property type="molecule type" value="Genomic_DNA"/>
</dbReference>
<proteinExistence type="predicted"/>
<dbReference type="InterPro" id="IPR029058">
    <property type="entry name" value="AB_hydrolase_fold"/>
</dbReference>